<dbReference type="Pfam" id="PF07714">
    <property type="entry name" value="PK_Tyr_Ser-Thr"/>
    <property type="match status" value="1"/>
</dbReference>
<dbReference type="PROSITE" id="PS50011">
    <property type="entry name" value="PROTEIN_KINASE_DOM"/>
    <property type="match status" value="1"/>
</dbReference>
<dbReference type="GO" id="GO:0005524">
    <property type="term" value="F:ATP binding"/>
    <property type="evidence" value="ECO:0007669"/>
    <property type="project" value="UniProtKB-KW"/>
</dbReference>
<proteinExistence type="predicted"/>
<dbReference type="PANTHER" id="PTHR11373:SF44">
    <property type="entry name" value="DEOXYNUCLEOSIDE TRIPHOSPHATE TRIPHOSPHOHYDROLASE SAMHD1 HOMOLOG"/>
    <property type="match status" value="1"/>
</dbReference>
<dbReference type="GO" id="GO:0005634">
    <property type="term" value="C:nucleus"/>
    <property type="evidence" value="ECO:0007669"/>
    <property type="project" value="TreeGrafter"/>
</dbReference>
<dbReference type="Pfam" id="PF01966">
    <property type="entry name" value="HD"/>
    <property type="match status" value="1"/>
</dbReference>
<dbReference type="InterPro" id="IPR003607">
    <property type="entry name" value="HD/PDEase_dom"/>
</dbReference>
<dbReference type="SUPFAM" id="SSF56112">
    <property type="entry name" value="Protein kinase-like (PK-like)"/>
    <property type="match status" value="1"/>
</dbReference>
<comment type="catalytic activity">
    <reaction evidence="6">
        <text>L-seryl-[protein] + ATP = O-phospho-L-seryl-[protein] + ADP + H(+)</text>
        <dbReference type="Rhea" id="RHEA:17989"/>
        <dbReference type="Rhea" id="RHEA-COMP:9863"/>
        <dbReference type="Rhea" id="RHEA-COMP:11604"/>
        <dbReference type="ChEBI" id="CHEBI:15378"/>
        <dbReference type="ChEBI" id="CHEBI:29999"/>
        <dbReference type="ChEBI" id="CHEBI:30616"/>
        <dbReference type="ChEBI" id="CHEBI:83421"/>
        <dbReference type="ChEBI" id="CHEBI:456216"/>
        <dbReference type="EC" id="2.7.11.1"/>
    </reaction>
</comment>
<dbReference type="SMART" id="SM00471">
    <property type="entry name" value="HDc"/>
    <property type="match status" value="1"/>
</dbReference>
<evidence type="ECO:0000256" key="6">
    <source>
        <dbReference type="ARBA" id="ARBA00048679"/>
    </source>
</evidence>
<feature type="domain" description="Protein kinase" evidence="7">
    <location>
        <begin position="552"/>
        <end position="830"/>
    </location>
</feature>
<dbReference type="CDD" id="cd00077">
    <property type="entry name" value="HDc"/>
    <property type="match status" value="1"/>
</dbReference>
<dbReference type="GO" id="GO:0004674">
    <property type="term" value="F:protein serine/threonine kinase activity"/>
    <property type="evidence" value="ECO:0007669"/>
    <property type="project" value="UniProtKB-EC"/>
</dbReference>
<dbReference type="AlphaFoldDB" id="A0A5A7PA57"/>
<dbReference type="InterPro" id="IPR050135">
    <property type="entry name" value="dGTPase-like"/>
</dbReference>
<dbReference type="Gene3D" id="3.30.70.2760">
    <property type="match status" value="1"/>
</dbReference>
<keyword evidence="3 9" id="KW-0418">Kinase</keyword>
<dbReference type="SUPFAM" id="SSF109604">
    <property type="entry name" value="HD-domain/PDEase-like"/>
    <property type="match status" value="1"/>
</dbReference>
<reference evidence="10" key="1">
    <citation type="journal article" date="2019" name="Curr. Biol.">
        <title>Genome Sequence of Striga asiatica Provides Insight into the Evolution of Plant Parasitism.</title>
        <authorList>
            <person name="Yoshida S."/>
            <person name="Kim S."/>
            <person name="Wafula E.K."/>
            <person name="Tanskanen J."/>
            <person name="Kim Y.M."/>
            <person name="Honaas L."/>
            <person name="Yang Z."/>
            <person name="Spallek T."/>
            <person name="Conn C.E."/>
            <person name="Ichihashi Y."/>
            <person name="Cheong K."/>
            <person name="Cui S."/>
            <person name="Der J.P."/>
            <person name="Gundlach H."/>
            <person name="Jiao Y."/>
            <person name="Hori C."/>
            <person name="Ishida J.K."/>
            <person name="Kasahara H."/>
            <person name="Kiba T."/>
            <person name="Kim M.S."/>
            <person name="Koo N."/>
            <person name="Laohavisit A."/>
            <person name="Lee Y.H."/>
            <person name="Lumba S."/>
            <person name="McCourt P."/>
            <person name="Mortimer J.C."/>
            <person name="Mutuku J.M."/>
            <person name="Nomura T."/>
            <person name="Sasaki-Sekimoto Y."/>
            <person name="Seto Y."/>
            <person name="Wang Y."/>
            <person name="Wakatake T."/>
            <person name="Sakakibara H."/>
            <person name="Demura T."/>
            <person name="Yamaguchi S."/>
            <person name="Yoneyama K."/>
            <person name="Manabe R.I."/>
            <person name="Nelson D.C."/>
            <person name="Schulman A.H."/>
            <person name="Timko M.P."/>
            <person name="dePamphilis C.W."/>
            <person name="Choi D."/>
            <person name="Shirasu K."/>
        </authorList>
    </citation>
    <scope>NUCLEOTIDE SEQUENCE [LARGE SCALE GENOMIC DNA]</scope>
    <source>
        <strain evidence="10">cv. UVA1</strain>
    </source>
</reference>
<keyword evidence="4" id="KW-0067">ATP-binding</keyword>
<dbReference type="Gene3D" id="3.30.200.20">
    <property type="entry name" value="Phosphorylase Kinase, domain 1"/>
    <property type="match status" value="1"/>
</dbReference>
<sequence length="853" mass="97840">MGAFCNEELSFSSNYSFASSQDLRLSKHVHDNVHSSIYLDPLVLKFVDTEQFQRLRDLKQLGMAHMVYPGAVHSRFEHSLGVYWLAGEAVHRLKVQQGSELGIDQFDMQTVKLAGLLHDIGHGPYSHLFEREFLPKVLNSSEWSHEQMSVEMVDHIVDEHHIDIDNETISRVKEMILASSKYAMIKIVYMICVISRAQRKSVFCMILWQMVEMALMFDYIIRDSRACGVGCNFEYTRLMQSMRVMEDEICYRYKEHRTIHKLFATRADLYRTVYTHAKVKAIELMVVDALVSANNYLQIASHIQDPSQYWKLDDTIIKTIETAPDQELKEARDLILRIRRRDLYQFCNEYAVPKDKLENFKNVTAQDIVCSQKNGGVTLREEDVVVSNVRIDLTRGRHNPLERLTFILLTFACFPSSSVKFFQDYGSEDKFSITDNRVSHLLPTSYQDMIVRVYSKRPELIGVISDAFENFQLKTYGIKAQDIGVSGGGEDNYVRADRIDLKSLDEQLHRKHLSRALTLEKKKQEENRENQREEEMREIPVRHAWEIDASKLVIKSVIARGSFGTVHRGIYDGQDVAVKILDRGEDGHRNQAEMDSLTAAFAQEVSVWHKLNHPNVTKFIGAIMGMSEVNIQKDNNGHFGMPRSVCCVVVEYLAGGTLKSFLIRNCRKKLALNIVIQLALDLARGLSYLHSRKIVHRDVKTESMLLDKNRTVKIADFGVARDESSNPNEMTGETGTLGYMAPEVLNGNPYNRKCDVYSFGVCLWEIYCCEMPYPNLSFSELTSAVVRQNLRPEIPRCCPSSLANVMKRCWDPISERRPEMEDVVSMLEAIDTTKGGGMVTPNKHRGCFSFRRH</sequence>
<dbReference type="FunFam" id="3.30.200.20:FF:000034">
    <property type="entry name" value="Kinase suppressor of Ras 1"/>
    <property type="match status" value="1"/>
</dbReference>
<comment type="catalytic activity">
    <reaction evidence="5">
        <text>L-threonyl-[protein] + ATP = O-phospho-L-threonyl-[protein] + ADP + H(+)</text>
        <dbReference type="Rhea" id="RHEA:46608"/>
        <dbReference type="Rhea" id="RHEA-COMP:11060"/>
        <dbReference type="Rhea" id="RHEA-COMP:11605"/>
        <dbReference type="ChEBI" id="CHEBI:15378"/>
        <dbReference type="ChEBI" id="CHEBI:30013"/>
        <dbReference type="ChEBI" id="CHEBI:30616"/>
        <dbReference type="ChEBI" id="CHEBI:61977"/>
        <dbReference type="ChEBI" id="CHEBI:456216"/>
        <dbReference type="EC" id="2.7.11.1"/>
    </reaction>
</comment>
<dbReference type="InterPro" id="IPR006674">
    <property type="entry name" value="HD_domain"/>
</dbReference>
<dbReference type="Pfam" id="PF19276">
    <property type="entry name" value="HD_assoc_2"/>
    <property type="match status" value="1"/>
</dbReference>
<dbReference type="PROSITE" id="PS51831">
    <property type="entry name" value="HD"/>
    <property type="match status" value="1"/>
</dbReference>
<dbReference type="PANTHER" id="PTHR11373">
    <property type="entry name" value="DEOXYNUCLEOSIDE TRIPHOSPHATE TRIPHOSPHOHYDROLASE"/>
    <property type="match status" value="1"/>
</dbReference>
<evidence type="ECO:0000259" key="7">
    <source>
        <dbReference type="PROSITE" id="PS50011"/>
    </source>
</evidence>
<dbReference type="InterPro" id="IPR045509">
    <property type="entry name" value="HD_assoc_2"/>
</dbReference>
<dbReference type="GO" id="GO:0008832">
    <property type="term" value="F:dGTPase activity"/>
    <property type="evidence" value="ECO:0007669"/>
    <property type="project" value="TreeGrafter"/>
</dbReference>
<dbReference type="InterPro" id="IPR011009">
    <property type="entry name" value="Kinase-like_dom_sf"/>
</dbReference>
<organism evidence="9 10">
    <name type="scientific">Striga asiatica</name>
    <name type="common">Asiatic witchweed</name>
    <name type="synonym">Buchnera asiatica</name>
    <dbReference type="NCBI Taxonomy" id="4170"/>
    <lineage>
        <taxon>Eukaryota</taxon>
        <taxon>Viridiplantae</taxon>
        <taxon>Streptophyta</taxon>
        <taxon>Embryophyta</taxon>
        <taxon>Tracheophyta</taxon>
        <taxon>Spermatophyta</taxon>
        <taxon>Magnoliopsida</taxon>
        <taxon>eudicotyledons</taxon>
        <taxon>Gunneridae</taxon>
        <taxon>Pentapetalae</taxon>
        <taxon>asterids</taxon>
        <taxon>lamiids</taxon>
        <taxon>Lamiales</taxon>
        <taxon>Orobanchaceae</taxon>
        <taxon>Buchnereae</taxon>
        <taxon>Striga</taxon>
    </lineage>
</organism>
<keyword evidence="10" id="KW-1185">Reference proteome</keyword>
<dbReference type="CDD" id="cd13999">
    <property type="entry name" value="STKc_MAP3K-like"/>
    <property type="match status" value="1"/>
</dbReference>
<evidence type="ECO:0000256" key="2">
    <source>
        <dbReference type="ARBA" id="ARBA00022741"/>
    </source>
</evidence>
<dbReference type="Gene3D" id="1.10.3210.10">
    <property type="entry name" value="Hypothetical protein af1432"/>
    <property type="match status" value="1"/>
</dbReference>
<dbReference type="FunFam" id="1.10.3210.10:FF:000017">
    <property type="entry name" value="Deoxynucleoside triphosphate triphosphohydrolase SAMHD1"/>
    <property type="match status" value="1"/>
</dbReference>
<evidence type="ECO:0000256" key="5">
    <source>
        <dbReference type="ARBA" id="ARBA00047899"/>
    </source>
</evidence>
<evidence type="ECO:0000256" key="1">
    <source>
        <dbReference type="ARBA" id="ARBA00022679"/>
    </source>
</evidence>
<protein>
    <submittedName>
        <fullName evidence="9">Protein kinase superfamily protein</fullName>
    </submittedName>
</protein>
<evidence type="ECO:0000256" key="3">
    <source>
        <dbReference type="ARBA" id="ARBA00022777"/>
    </source>
</evidence>
<comment type="caution">
    <text evidence="9">The sequence shown here is derived from an EMBL/GenBank/DDBJ whole genome shotgun (WGS) entry which is preliminary data.</text>
</comment>
<gene>
    <name evidence="9" type="ORF">STAS_05352</name>
</gene>
<dbReference type="Proteomes" id="UP000325081">
    <property type="component" value="Unassembled WGS sequence"/>
</dbReference>
<dbReference type="InterPro" id="IPR001245">
    <property type="entry name" value="Ser-Thr/Tyr_kinase_cat_dom"/>
</dbReference>
<evidence type="ECO:0000259" key="8">
    <source>
        <dbReference type="PROSITE" id="PS51831"/>
    </source>
</evidence>
<feature type="domain" description="HD" evidence="8">
    <location>
        <begin position="75"/>
        <end position="185"/>
    </location>
</feature>
<name>A0A5A7PA57_STRAF</name>
<keyword evidence="1" id="KW-0808">Transferase</keyword>
<dbReference type="Gene3D" id="1.10.510.10">
    <property type="entry name" value="Transferase(Phosphotransferase) domain 1"/>
    <property type="match status" value="1"/>
</dbReference>
<dbReference type="EMBL" id="BKCP01003891">
    <property type="protein sequence ID" value="GER29474.1"/>
    <property type="molecule type" value="Genomic_DNA"/>
</dbReference>
<dbReference type="PRINTS" id="PR00109">
    <property type="entry name" value="TYRKINASE"/>
</dbReference>
<evidence type="ECO:0000256" key="4">
    <source>
        <dbReference type="ARBA" id="ARBA00022840"/>
    </source>
</evidence>
<accession>A0A5A7PA57</accession>
<dbReference type="GO" id="GO:0006203">
    <property type="term" value="P:dGTP catabolic process"/>
    <property type="evidence" value="ECO:0007669"/>
    <property type="project" value="TreeGrafter"/>
</dbReference>
<dbReference type="OrthoDB" id="1616168at2759"/>
<evidence type="ECO:0000313" key="10">
    <source>
        <dbReference type="Proteomes" id="UP000325081"/>
    </source>
</evidence>
<dbReference type="InterPro" id="IPR000719">
    <property type="entry name" value="Prot_kinase_dom"/>
</dbReference>
<keyword evidence="2" id="KW-0547">Nucleotide-binding</keyword>
<evidence type="ECO:0000313" key="9">
    <source>
        <dbReference type="EMBL" id="GER29474.1"/>
    </source>
</evidence>
<dbReference type="FunFam" id="3.30.70.2760:FF:000001">
    <property type="entry name" value="Metal-dependent phosphohydrolase HD domain-containing protein"/>
    <property type="match status" value="1"/>
</dbReference>